<dbReference type="EC" id="2.7.1.71" evidence="6"/>
<dbReference type="InterPro" id="IPR022893">
    <property type="entry name" value="Shikimate_DH_fam"/>
</dbReference>
<feature type="binding site" evidence="6">
    <location>
        <position position="415"/>
    </location>
    <ligand>
        <name>substrate</name>
    </ligand>
</feature>
<evidence type="ECO:0000256" key="1">
    <source>
        <dbReference type="ARBA" id="ARBA00004871"/>
    </source>
</evidence>
<keyword evidence="6" id="KW-0460">Magnesium</keyword>
<feature type="active site" description="Proton acceptor" evidence="7">
    <location>
        <position position="65"/>
    </location>
</feature>
<dbReference type="EMBL" id="SRMQ01000002">
    <property type="protein sequence ID" value="TGJ77339.1"/>
    <property type="molecule type" value="Genomic_DNA"/>
</dbReference>
<dbReference type="GO" id="GO:0050661">
    <property type="term" value="F:NADP binding"/>
    <property type="evidence" value="ECO:0007669"/>
    <property type="project" value="InterPro"/>
</dbReference>
<comment type="similarity">
    <text evidence="7">Belongs to the shikimate dehydrogenase family.</text>
</comment>
<dbReference type="Pfam" id="PF01202">
    <property type="entry name" value="SKI"/>
    <property type="match status" value="1"/>
</dbReference>
<gene>
    <name evidence="7 9" type="primary">aroE</name>
    <name evidence="6" type="synonym">aroK</name>
    <name evidence="9" type="ORF">CAGA_07080</name>
</gene>
<comment type="similarity">
    <text evidence="6">Belongs to the shikimate kinase family.</text>
</comment>
<dbReference type="GO" id="GO:0000287">
    <property type="term" value="F:magnesium ion binding"/>
    <property type="evidence" value="ECO:0007669"/>
    <property type="project" value="UniProtKB-UniRule"/>
</dbReference>
<dbReference type="PANTHER" id="PTHR21089:SF1">
    <property type="entry name" value="BIFUNCTIONAL 3-DEHYDROQUINATE DEHYDRATASE_SHIKIMATE DEHYDROGENASE, CHLOROPLASTIC"/>
    <property type="match status" value="1"/>
</dbReference>
<dbReference type="GO" id="GO:0005524">
    <property type="term" value="F:ATP binding"/>
    <property type="evidence" value="ECO:0007669"/>
    <property type="project" value="UniProtKB-UniRule"/>
</dbReference>
<feature type="binding site" evidence="7">
    <location>
        <position position="219"/>
    </location>
    <ligand>
        <name>shikimate</name>
        <dbReference type="ChEBI" id="CHEBI:36208"/>
    </ligand>
</feature>
<dbReference type="GO" id="GO:0005737">
    <property type="term" value="C:cytoplasm"/>
    <property type="evidence" value="ECO:0007669"/>
    <property type="project" value="UniProtKB-SubCell"/>
</dbReference>
<comment type="catalytic activity">
    <reaction evidence="7">
        <text>shikimate + NADP(+) = 3-dehydroshikimate + NADPH + H(+)</text>
        <dbReference type="Rhea" id="RHEA:17737"/>
        <dbReference type="ChEBI" id="CHEBI:15378"/>
        <dbReference type="ChEBI" id="CHEBI:16630"/>
        <dbReference type="ChEBI" id="CHEBI:36208"/>
        <dbReference type="ChEBI" id="CHEBI:57783"/>
        <dbReference type="ChEBI" id="CHEBI:58349"/>
        <dbReference type="EC" id="1.1.1.25"/>
    </reaction>
</comment>
<dbReference type="GO" id="GO:0008652">
    <property type="term" value="P:amino acid biosynthetic process"/>
    <property type="evidence" value="ECO:0007669"/>
    <property type="project" value="UniProtKB-KW"/>
</dbReference>
<dbReference type="InterPro" id="IPR046346">
    <property type="entry name" value="Aminoacid_DH-like_N_sf"/>
</dbReference>
<dbReference type="PRINTS" id="PR01100">
    <property type="entry name" value="SHIKIMTKNASE"/>
</dbReference>
<evidence type="ECO:0000313" key="9">
    <source>
        <dbReference type="EMBL" id="TGJ77339.1"/>
    </source>
</evidence>
<dbReference type="HAMAP" id="MF_00222">
    <property type="entry name" value="Shikimate_DH_AroE"/>
    <property type="match status" value="1"/>
</dbReference>
<dbReference type="Pfam" id="PF08501">
    <property type="entry name" value="Shikimate_dh_N"/>
    <property type="match status" value="1"/>
</dbReference>
<feature type="binding site" evidence="7">
    <location>
        <position position="61"/>
    </location>
    <ligand>
        <name>shikimate</name>
        <dbReference type="ChEBI" id="CHEBI:36208"/>
    </ligand>
</feature>
<accession>A0A4Z0Y0C1</accession>
<organism evidence="9 10">
    <name type="scientific">Caproiciproducens galactitolivorans</name>
    <dbReference type="NCBI Taxonomy" id="642589"/>
    <lineage>
        <taxon>Bacteria</taxon>
        <taxon>Bacillati</taxon>
        <taxon>Bacillota</taxon>
        <taxon>Clostridia</taxon>
        <taxon>Eubacteriales</taxon>
        <taxon>Acutalibacteraceae</taxon>
        <taxon>Caproiciproducens</taxon>
    </lineage>
</organism>
<feature type="binding site" evidence="6">
    <location>
        <position position="312"/>
    </location>
    <ligand>
        <name>substrate</name>
    </ligand>
</feature>
<dbReference type="AlphaFoldDB" id="A0A4Z0Y0C1"/>
<keyword evidence="6" id="KW-0479">Metal-binding</keyword>
<keyword evidence="4 7" id="KW-0560">Oxidoreductase</keyword>
<dbReference type="GO" id="GO:0009073">
    <property type="term" value="P:aromatic amino acid family biosynthetic process"/>
    <property type="evidence" value="ECO:0007669"/>
    <property type="project" value="UniProtKB-KW"/>
</dbReference>
<comment type="caution">
    <text evidence="9">The sequence shown here is derived from an EMBL/GenBank/DDBJ whole genome shotgun (WGS) entry which is preliminary data.</text>
</comment>
<dbReference type="InterPro" id="IPR011342">
    <property type="entry name" value="Shikimate_DH"/>
</dbReference>
<dbReference type="InterPro" id="IPR013708">
    <property type="entry name" value="Shikimate_DH-bd_N"/>
</dbReference>
<feature type="binding site" evidence="6">
    <location>
        <position position="336"/>
    </location>
    <ligand>
        <name>substrate</name>
    </ligand>
</feature>
<comment type="subunit">
    <text evidence="7">Homodimer.</text>
</comment>
<comment type="cofactor">
    <cofactor evidence="6">
        <name>Mg(2+)</name>
        <dbReference type="ChEBI" id="CHEBI:18420"/>
    </cofactor>
    <text evidence="6">Binds 1 Mg(2+) ion per subunit.</text>
</comment>
<comment type="pathway">
    <text evidence="1 7">Metabolic intermediate biosynthesis; chorismate biosynthesis; chorismate from D-erythrose 4-phosphate and phosphoenolpyruvate: step 4/7.</text>
</comment>
<comment type="caution">
    <text evidence="6">Lacks conserved residue(s) required for the propagation of feature annotation.</text>
</comment>
<dbReference type="PANTHER" id="PTHR21089">
    <property type="entry name" value="SHIKIMATE DEHYDROGENASE"/>
    <property type="match status" value="1"/>
</dbReference>
<evidence type="ECO:0000313" key="10">
    <source>
        <dbReference type="Proteomes" id="UP000297714"/>
    </source>
</evidence>
<evidence type="ECO:0000256" key="3">
    <source>
        <dbReference type="ARBA" id="ARBA00022857"/>
    </source>
</evidence>
<feature type="binding site" evidence="7">
    <location>
        <begin position="124"/>
        <end position="128"/>
    </location>
    <ligand>
        <name>NADP(+)</name>
        <dbReference type="ChEBI" id="CHEBI:58349"/>
    </ligand>
</feature>
<dbReference type="GO" id="GO:0004764">
    <property type="term" value="F:shikimate 3-dehydrogenase (NADP+) activity"/>
    <property type="evidence" value="ECO:0007669"/>
    <property type="project" value="UniProtKB-UniRule"/>
</dbReference>
<keyword evidence="6" id="KW-0808">Transferase</keyword>
<dbReference type="NCBIfam" id="TIGR00507">
    <property type="entry name" value="aroE"/>
    <property type="match status" value="1"/>
</dbReference>
<dbReference type="GO" id="GO:0019632">
    <property type="term" value="P:shikimate metabolic process"/>
    <property type="evidence" value="ECO:0007669"/>
    <property type="project" value="InterPro"/>
</dbReference>
<comment type="pathway">
    <text evidence="6">Metabolic intermediate biosynthesis; chorismate biosynthesis; chorismate from D-erythrose 4-phosphate and phosphoenolpyruvate: step 5/7.</text>
</comment>
<comment type="function">
    <text evidence="7">Involved in the biosynthesis of the chorismate, which leads to the biosynthesis of aromatic amino acids. Catalyzes the reversible NADPH linked reduction of 3-dehydroshikimate (DHSA) to yield shikimate (SA).</text>
</comment>
<feature type="binding site" evidence="7">
    <location>
        <position position="101"/>
    </location>
    <ligand>
        <name>shikimate</name>
        <dbReference type="ChEBI" id="CHEBI:36208"/>
    </ligand>
</feature>
<dbReference type="HAMAP" id="MF_00109">
    <property type="entry name" value="Shikimate_kinase"/>
    <property type="match status" value="1"/>
</dbReference>
<feature type="binding site" evidence="6">
    <location>
        <position position="358"/>
    </location>
    <ligand>
        <name>substrate</name>
    </ligand>
</feature>
<dbReference type="OrthoDB" id="9792692at2"/>
<evidence type="ECO:0000256" key="6">
    <source>
        <dbReference type="HAMAP-Rule" id="MF_00109"/>
    </source>
</evidence>
<keyword evidence="2 6" id="KW-0028">Amino-acid biosynthesis</keyword>
<evidence type="ECO:0000256" key="2">
    <source>
        <dbReference type="ARBA" id="ARBA00022605"/>
    </source>
</evidence>
<dbReference type="Gene3D" id="3.40.50.300">
    <property type="entry name" value="P-loop containing nucleotide triphosphate hydrolases"/>
    <property type="match status" value="1"/>
</dbReference>
<keyword evidence="6" id="KW-0963">Cytoplasm</keyword>
<keyword evidence="10" id="KW-1185">Reference proteome</keyword>
<feature type="binding site" evidence="7">
    <location>
        <position position="217"/>
    </location>
    <ligand>
        <name>NADP(+)</name>
        <dbReference type="ChEBI" id="CHEBI:58349"/>
    </ligand>
</feature>
<feature type="domain" description="Shikimate dehydrogenase substrate binding N-terminal" evidence="8">
    <location>
        <begin position="8"/>
        <end position="88"/>
    </location>
</feature>
<dbReference type="UniPathway" id="UPA00053">
    <property type="reaction ID" value="UER00087"/>
</dbReference>
<dbReference type="InterPro" id="IPR036291">
    <property type="entry name" value="NAD(P)-bd_dom_sf"/>
</dbReference>
<sequence>MLENTYAVIGHPIAHTMSPFIHARLFSLNSIQAEYGILDIPPENLAKRMDTLRSLRGFNITIPHKQAIIPLLDGLDSKSVFYHSVNTVQNRNGHLTGFTTDGTGFCKALEAGGAKLDGRTVILGAGGAGRVMAFEAAMCGGTVTIAVRPHGIESARQLCADIQSKVKNAKADFCLLDEIRGEMDLLANATPVGMYPNTEARPVSEEIIRNAACVFDAVYNPNETLLLRTARKNGVRAIGGISMLVWQAAAAQEIWYGAKFRNEDIETLCADAVFEMKKTFGNLVLCGFMGSGKTTVGNLLARKSGRTFVDMDQYIEQEQGVCISELFASKGEAEFRKLEREAAKGLGQKSGLVIATGGGALLDPENTEELKRNGVVLFLDASLERIRERLAGDLTRPLLSGPEPEEKMCRLYRERFERYRAAADIKIPADAPADEVAEQILRLLKNPLTPSE</sequence>
<dbReference type="CDD" id="cd01065">
    <property type="entry name" value="NAD_bind_Shikimate_DH"/>
    <property type="match status" value="1"/>
</dbReference>
<evidence type="ECO:0000256" key="4">
    <source>
        <dbReference type="ARBA" id="ARBA00023002"/>
    </source>
</evidence>
<dbReference type="CDD" id="cd00464">
    <property type="entry name" value="SK"/>
    <property type="match status" value="1"/>
</dbReference>
<protein>
    <recommendedName>
        <fullName evidence="6 7">Multifunctional fusion protein</fullName>
    </recommendedName>
    <domain>
        <recommendedName>
            <fullName evidence="6">Shikimate kinase</fullName>
            <shortName evidence="6">SK</shortName>
            <ecNumber evidence="6">2.7.1.71</ecNumber>
        </recommendedName>
    </domain>
    <domain>
        <recommendedName>
            <fullName evidence="7">Shikimate dehydrogenase (NADP(+))</fullName>
            <shortName evidence="7">SDH</shortName>
            <ecNumber evidence="7">1.1.1.25</ecNumber>
        </recommendedName>
    </domain>
</protein>
<proteinExistence type="inferred from homology"/>
<feature type="binding site" evidence="6">
    <location>
        <position position="396"/>
    </location>
    <ligand>
        <name>ATP</name>
        <dbReference type="ChEBI" id="CHEBI:30616"/>
    </ligand>
</feature>
<dbReference type="GO" id="GO:0009423">
    <property type="term" value="P:chorismate biosynthetic process"/>
    <property type="evidence" value="ECO:0007669"/>
    <property type="project" value="UniProtKB-UniRule"/>
</dbReference>
<keyword evidence="6" id="KW-0067">ATP-binding</keyword>
<evidence type="ECO:0000256" key="7">
    <source>
        <dbReference type="HAMAP-Rule" id="MF_00222"/>
    </source>
</evidence>
<dbReference type="RefSeq" id="WP_135657763.1">
    <property type="nucleotide sequence ID" value="NZ_JAJUFJ010000002.1"/>
</dbReference>
<dbReference type="InterPro" id="IPR027417">
    <property type="entry name" value="P-loop_NTPase"/>
</dbReference>
<dbReference type="SUPFAM" id="SSF51735">
    <property type="entry name" value="NAD(P)-binding Rossmann-fold domains"/>
    <property type="match status" value="1"/>
</dbReference>
<dbReference type="Gene3D" id="3.40.50.10860">
    <property type="entry name" value="Leucine Dehydrogenase, chain A, domain 1"/>
    <property type="match status" value="1"/>
</dbReference>
<dbReference type="SUPFAM" id="SSF52540">
    <property type="entry name" value="P-loop containing nucleoside triphosphate hydrolases"/>
    <property type="match status" value="1"/>
</dbReference>
<dbReference type="Proteomes" id="UP000297714">
    <property type="component" value="Unassembled WGS sequence"/>
</dbReference>
<dbReference type="Gene3D" id="3.40.50.720">
    <property type="entry name" value="NAD(P)-binding Rossmann-like Domain"/>
    <property type="match status" value="1"/>
</dbReference>
<feature type="binding site" evidence="6">
    <location>
        <position position="294"/>
    </location>
    <ligand>
        <name>Mg(2+)</name>
        <dbReference type="ChEBI" id="CHEBI:18420"/>
    </ligand>
</feature>
<keyword evidence="5 6" id="KW-0057">Aromatic amino acid biosynthesis</keyword>
<dbReference type="EC" id="1.1.1.25" evidence="7"/>
<dbReference type="InterPro" id="IPR031322">
    <property type="entry name" value="Shikimate/glucono_kinase"/>
</dbReference>
<dbReference type="SUPFAM" id="SSF53223">
    <property type="entry name" value="Aminoacid dehydrogenase-like, N-terminal domain"/>
    <property type="match status" value="1"/>
</dbReference>
<feature type="binding site" evidence="7">
    <location>
        <position position="240"/>
    </location>
    <ligand>
        <name>NADP(+)</name>
        <dbReference type="ChEBI" id="CHEBI:58349"/>
    </ligand>
</feature>
<comment type="function">
    <text evidence="6">Catalyzes the specific phosphorylation of the 3-hydroxyl group of shikimic acid using ATP as a cosubstrate.</text>
</comment>
<feature type="binding site" evidence="7">
    <location>
        <position position="247"/>
    </location>
    <ligand>
        <name>shikimate</name>
        <dbReference type="ChEBI" id="CHEBI:36208"/>
    </ligand>
</feature>
<feature type="binding site" evidence="7">
    <location>
        <begin position="16"/>
        <end position="18"/>
    </location>
    <ligand>
        <name>shikimate</name>
        <dbReference type="ChEBI" id="CHEBI:36208"/>
    </ligand>
</feature>
<keyword evidence="6" id="KW-0418">Kinase</keyword>
<name>A0A4Z0Y0C1_9FIRM</name>
<evidence type="ECO:0000256" key="5">
    <source>
        <dbReference type="ARBA" id="ARBA00023141"/>
    </source>
</evidence>
<comment type="subcellular location">
    <subcellularLocation>
        <location evidence="6">Cytoplasm</location>
    </subcellularLocation>
</comment>
<dbReference type="GO" id="GO:0004765">
    <property type="term" value="F:shikimate kinase activity"/>
    <property type="evidence" value="ECO:0007669"/>
    <property type="project" value="UniProtKB-UniRule"/>
</dbReference>
<comment type="subunit">
    <text evidence="6">Monomer.</text>
</comment>
<feature type="binding site" evidence="6">
    <location>
        <begin position="290"/>
        <end position="295"/>
    </location>
    <ligand>
        <name>ATP</name>
        <dbReference type="ChEBI" id="CHEBI:30616"/>
    </ligand>
</feature>
<comment type="catalytic activity">
    <reaction evidence="6">
        <text>shikimate + ATP = 3-phosphoshikimate + ADP + H(+)</text>
        <dbReference type="Rhea" id="RHEA:13121"/>
        <dbReference type="ChEBI" id="CHEBI:15378"/>
        <dbReference type="ChEBI" id="CHEBI:30616"/>
        <dbReference type="ChEBI" id="CHEBI:36208"/>
        <dbReference type="ChEBI" id="CHEBI:145989"/>
        <dbReference type="ChEBI" id="CHEBI:456216"/>
        <dbReference type="EC" id="2.7.1.71"/>
    </reaction>
</comment>
<dbReference type="InterPro" id="IPR000623">
    <property type="entry name" value="Shikimate_kinase/TSH1"/>
</dbReference>
<reference evidence="9 10" key="1">
    <citation type="submission" date="2019-04" db="EMBL/GenBank/DDBJ databases">
        <authorList>
            <person name="Poehlein A."/>
            <person name="Bengelsdorf F.R."/>
            <person name="Duerre P."/>
            <person name="Daniel R."/>
        </authorList>
    </citation>
    <scope>NUCLEOTIDE SEQUENCE [LARGE SCALE GENOMIC DNA]</scope>
    <source>
        <strain evidence="9 10">BS-1</strain>
    </source>
</reference>
<feature type="binding site" evidence="7">
    <location>
        <position position="86"/>
    </location>
    <ligand>
        <name>shikimate</name>
        <dbReference type="ChEBI" id="CHEBI:36208"/>
    </ligand>
</feature>
<keyword evidence="3 7" id="KW-0521">NADP</keyword>
<keyword evidence="6" id="KW-0547">Nucleotide-binding</keyword>
<evidence type="ECO:0000259" key="8">
    <source>
        <dbReference type="Pfam" id="PF08501"/>
    </source>
</evidence>